<dbReference type="Gene3D" id="2.60.40.3290">
    <property type="entry name" value="Fimbrial protein EcpA"/>
    <property type="match status" value="1"/>
</dbReference>
<sequence length="214" mass="21630">MKTFSYVTLATCVSVAALLTSNGAAAATSTTATDSASWSATATKDTSAAFVISQGKSSLTFDYSASSKQFSTDSDTLTASVIGDGDTGYSGFTIVASLSGDTLSNGTDTIYVEPTIGGKDITTAGATIYDYASVSTSSFAGITPLTTTTSQVSDTATVTFTPYSSSDFSSRDFSSYSDGTYTGTVGINFIATWTGASSSDDGSSDNSSSDNDNG</sequence>
<feature type="chain" id="PRO_5046815043" description="Common pilus major fimbrillin subunit EcpA" evidence="9">
    <location>
        <begin position="27"/>
        <end position="214"/>
    </location>
</feature>
<gene>
    <name evidence="10" type="ORF">GCM10022405_46820</name>
</gene>
<reference evidence="11" key="1">
    <citation type="journal article" date="2019" name="Int. J. Syst. Evol. Microbiol.">
        <title>The Global Catalogue of Microorganisms (GCM) 10K type strain sequencing project: providing services to taxonomists for standard genome sequencing and annotation.</title>
        <authorList>
            <consortium name="The Broad Institute Genomics Platform"/>
            <consortium name="The Broad Institute Genome Sequencing Center for Infectious Disease"/>
            <person name="Wu L."/>
            <person name="Ma J."/>
        </authorList>
    </citation>
    <scope>NUCLEOTIDE SEQUENCE [LARGE SCALE GENOMIC DNA]</scope>
    <source>
        <strain evidence="11">JCM 17201</strain>
    </source>
</reference>
<comment type="caution">
    <text evidence="10">The sequence shown here is derived from an EMBL/GenBank/DDBJ whole genome shotgun (WGS) entry which is preliminary data.</text>
</comment>
<keyword evidence="5" id="KW-0281">Fimbrium</keyword>
<dbReference type="Pfam" id="PF16449">
    <property type="entry name" value="MatB"/>
    <property type="match status" value="1"/>
</dbReference>
<evidence type="ECO:0000256" key="7">
    <source>
        <dbReference type="ARBA" id="ARBA00031192"/>
    </source>
</evidence>
<organism evidence="10 11">
    <name type="scientific">Gibbsiella dentisursi</name>
    <dbReference type="NCBI Taxonomy" id="796890"/>
    <lineage>
        <taxon>Bacteria</taxon>
        <taxon>Pseudomonadati</taxon>
        <taxon>Pseudomonadota</taxon>
        <taxon>Gammaproteobacteria</taxon>
        <taxon>Enterobacterales</taxon>
        <taxon>Yersiniaceae</taxon>
        <taxon>Gibbsiella</taxon>
    </lineage>
</organism>
<evidence type="ECO:0000313" key="10">
    <source>
        <dbReference type="EMBL" id="GAA3916386.1"/>
    </source>
</evidence>
<feature type="region of interest" description="Disordered" evidence="8">
    <location>
        <begin position="195"/>
        <end position="214"/>
    </location>
</feature>
<evidence type="ECO:0000313" key="11">
    <source>
        <dbReference type="Proteomes" id="UP001499994"/>
    </source>
</evidence>
<evidence type="ECO:0000256" key="8">
    <source>
        <dbReference type="SAM" id="MobiDB-lite"/>
    </source>
</evidence>
<evidence type="ECO:0000256" key="1">
    <source>
        <dbReference type="ARBA" id="ARBA00004561"/>
    </source>
</evidence>
<feature type="compositionally biased region" description="Low complexity" evidence="8">
    <location>
        <begin position="197"/>
        <end position="214"/>
    </location>
</feature>
<dbReference type="InterPro" id="IPR038478">
    <property type="entry name" value="Fimbrillin_EcpA_sf"/>
</dbReference>
<comment type="similarity">
    <text evidence="2">Belongs to the EcpA/MatB fimbrillin family.</text>
</comment>
<proteinExistence type="inferred from homology"/>
<evidence type="ECO:0000256" key="9">
    <source>
        <dbReference type="SAM" id="SignalP"/>
    </source>
</evidence>
<comment type="subunit">
    <text evidence="6">Self-associates. Forms filaments. Interacts with EcpD.</text>
</comment>
<evidence type="ECO:0000256" key="6">
    <source>
        <dbReference type="ARBA" id="ARBA00026091"/>
    </source>
</evidence>
<evidence type="ECO:0000256" key="2">
    <source>
        <dbReference type="ARBA" id="ARBA00007305"/>
    </source>
</evidence>
<feature type="signal peptide" evidence="9">
    <location>
        <begin position="1"/>
        <end position="26"/>
    </location>
</feature>
<evidence type="ECO:0000256" key="4">
    <source>
        <dbReference type="ARBA" id="ARBA00022729"/>
    </source>
</evidence>
<keyword evidence="4 9" id="KW-0732">Signal</keyword>
<protein>
    <recommendedName>
        <fullName evidence="3">Common pilus major fimbrillin subunit EcpA</fullName>
    </recommendedName>
    <alternativeName>
        <fullName evidence="7">MatB fimbrillin</fullName>
    </alternativeName>
</protein>
<dbReference type="RefSeq" id="WP_279026010.1">
    <property type="nucleotide sequence ID" value="NZ_BAABDG010000018.1"/>
</dbReference>
<dbReference type="Proteomes" id="UP001499994">
    <property type="component" value="Unassembled WGS sequence"/>
</dbReference>
<name>A0ABP7M6Q2_9GAMM</name>
<comment type="subcellular location">
    <subcellularLocation>
        <location evidence="1">Fimbrium</location>
    </subcellularLocation>
</comment>
<accession>A0ABP7M6Q2</accession>
<evidence type="ECO:0000256" key="3">
    <source>
        <dbReference type="ARBA" id="ARBA00014507"/>
    </source>
</evidence>
<dbReference type="EMBL" id="BAABDG010000018">
    <property type="protein sequence ID" value="GAA3916386.1"/>
    <property type="molecule type" value="Genomic_DNA"/>
</dbReference>
<evidence type="ECO:0000256" key="5">
    <source>
        <dbReference type="ARBA" id="ARBA00023263"/>
    </source>
</evidence>
<dbReference type="InterPro" id="IPR016514">
    <property type="entry name" value="EcpA"/>
</dbReference>
<keyword evidence="11" id="KW-1185">Reference proteome</keyword>